<feature type="coiled-coil region" evidence="1">
    <location>
        <begin position="89"/>
        <end position="116"/>
    </location>
</feature>
<evidence type="ECO:0000313" key="6">
    <source>
        <dbReference type="Proteomes" id="UP001149607"/>
    </source>
</evidence>
<evidence type="ECO:0000313" key="5">
    <source>
        <dbReference type="EMBL" id="WWY03083.1"/>
    </source>
</evidence>
<keyword evidence="6" id="KW-1185">Reference proteome</keyword>
<evidence type="ECO:0000256" key="2">
    <source>
        <dbReference type="SAM" id="MobiDB-lite"/>
    </source>
</evidence>
<dbReference type="EMBL" id="JAPQFL010000005">
    <property type="protein sequence ID" value="MDD9328256.1"/>
    <property type="molecule type" value="Genomic_DNA"/>
</dbReference>
<dbReference type="Proteomes" id="UP001149607">
    <property type="component" value="Chromosome"/>
</dbReference>
<dbReference type="EMBL" id="CP146598">
    <property type="protein sequence ID" value="WWY03083.1"/>
    <property type="molecule type" value="Genomic_DNA"/>
</dbReference>
<evidence type="ECO:0000313" key="4">
    <source>
        <dbReference type="EMBL" id="MDD9328256.1"/>
    </source>
</evidence>
<reference evidence="4" key="1">
    <citation type="submission" date="2022-10" db="EMBL/GenBank/DDBJ databases">
        <authorList>
            <person name="Boutroux M."/>
        </authorList>
    </citation>
    <scope>NUCLEOTIDE SEQUENCE</scope>
    <source>
        <strain evidence="4">51.81</strain>
    </source>
</reference>
<evidence type="ECO:0000256" key="3">
    <source>
        <dbReference type="SAM" id="SignalP"/>
    </source>
</evidence>
<organism evidence="4">
    <name type="scientific">Neisseria leonii</name>
    <dbReference type="NCBI Taxonomy" id="2995413"/>
    <lineage>
        <taxon>Bacteria</taxon>
        <taxon>Pseudomonadati</taxon>
        <taxon>Pseudomonadota</taxon>
        <taxon>Betaproteobacteria</taxon>
        <taxon>Neisseriales</taxon>
        <taxon>Neisseriaceae</taxon>
        <taxon>Neisseria</taxon>
    </lineage>
</organism>
<reference evidence="5" key="2">
    <citation type="submission" date="2024-02" db="EMBL/GenBank/DDBJ databases">
        <title>Neisseria leonii sp. nov.</title>
        <authorList>
            <person name="Boutroux M."/>
            <person name="Favre-Rochex S."/>
            <person name="Gorgette O."/>
            <person name="Touak G."/>
            <person name="Muhle E."/>
            <person name="Chesneau O."/>
            <person name="Clermont D."/>
            <person name="Rahi P."/>
        </authorList>
    </citation>
    <scope>NUCLEOTIDE SEQUENCE</scope>
    <source>
        <strain evidence="5">51.81</strain>
    </source>
</reference>
<proteinExistence type="predicted"/>
<keyword evidence="3" id="KW-0732">Signal</keyword>
<accession>A0A9X4IE09</accession>
<keyword evidence="1" id="KW-0175">Coiled coil</keyword>
<evidence type="ECO:0000256" key="1">
    <source>
        <dbReference type="SAM" id="Coils"/>
    </source>
</evidence>
<protein>
    <recommendedName>
        <fullName evidence="7">DUF4124 domain-containing protein</fullName>
    </recommendedName>
</protein>
<dbReference type="RefSeq" id="WP_274585359.1">
    <property type="nucleotide sequence ID" value="NZ_CP145811.1"/>
</dbReference>
<sequence length="146" mass="16096">MERIGWVWLGCLLSLPVQAAVYRCESGGVTVYTSRPGENCYRTDLPPIGSYREIPPQAHRTRSRAGIPPPVSGSRTEVSRSGARTDSRRQILLQELADEQRAAAEAQQALADASASGDAAQIRLWSGRLQDRRLNLKALAREIGRR</sequence>
<gene>
    <name evidence="4" type="ORF">ORY91_001676</name>
    <name evidence="5" type="ORF">V9W64_10455</name>
</gene>
<feature type="region of interest" description="Disordered" evidence="2">
    <location>
        <begin position="51"/>
        <end position="85"/>
    </location>
</feature>
<feature type="signal peptide" evidence="3">
    <location>
        <begin position="1"/>
        <end position="19"/>
    </location>
</feature>
<evidence type="ECO:0008006" key="7">
    <source>
        <dbReference type="Google" id="ProtNLM"/>
    </source>
</evidence>
<feature type="chain" id="PRO_5042786928" description="DUF4124 domain-containing protein" evidence="3">
    <location>
        <begin position="20"/>
        <end position="146"/>
    </location>
</feature>
<name>A0A9X4IE09_9NEIS</name>
<dbReference type="AlphaFoldDB" id="A0A9X4IE09"/>